<reference evidence="1 2" key="1">
    <citation type="journal article" date="2015" name="Genome Biol.">
        <title>Comparative genomics of Steinernema reveals deeply conserved gene regulatory networks.</title>
        <authorList>
            <person name="Dillman A.R."/>
            <person name="Macchietto M."/>
            <person name="Porter C.F."/>
            <person name="Rogers A."/>
            <person name="Williams B."/>
            <person name="Antoshechkin I."/>
            <person name="Lee M.M."/>
            <person name="Goodwin Z."/>
            <person name="Lu X."/>
            <person name="Lewis E.E."/>
            <person name="Goodrich-Blair H."/>
            <person name="Stock S.P."/>
            <person name="Adams B.J."/>
            <person name="Sternberg P.W."/>
            <person name="Mortazavi A."/>
        </authorList>
    </citation>
    <scope>NUCLEOTIDE SEQUENCE [LARGE SCALE GENOMIC DNA]</scope>
    <source>
        <strain evidence="1 2">ALL</strain>
    </source>
</reference>
<dbReference type="EMBL" id="AZBU02000002">
    <property type="protein sequence ID" value="TKR95501.1"/>
    <property type="molecule type" value="Genomic_DNA"/>
</dbReference>
<evidence type="ECO:0000313" key="2">
    <source>
        <dbReference type="Proteomes" id="UP000298663"/>
    </source>
</evidence>
<organism evidence="1 2">
    <name type="scientific">Steinernema carpocapsae</name>
    <name type="common">Entomopathogenic nematode</name>
    <dbReference type="NCBI Taxonomy" id="34508"/>
    <lineage>
        <taxon>Eukaryota</taxon>
        <taxon>Metazoa</taxon>
        <taxon>Ecdysozoa</taxon>
        <taxon>Nematoda</taxon>
        <taxon>Chromadorea</taxon>
        <taxon>Rhabditida</taxon>
        <taxon>Tylenchina</taxon>
        <taxon>Panagrolaimomorpha</taxon>
        <taxon>Strongyloidoidea</taxon>
        <taxon>Steinernematidae</taxon>
        <taxon>Steinernema</taxon>
    </lineage>
</organism>
<gene>
    <name evidence="1" type="ORF">L596_009665</name>
</gene>
<evidence type="ECO:0000313" key="1">
    <source>
        <dbReference type="EMBL" id="TKR95501.1"/>
    </source>
</evidence>
<dbReference type="AlphaFoldDB" id="A0A4U5PGT5"/>
<comment type="caution">
    <text evidence="1">The sequence shown here is derived from an EMBL/GenBank/DDBJ whole genome shotgun (WGS) entry which is preliminary data.</text>
</comment>
<protein>
    <submittedName>
        <fullName evidence="1">Uncharacterized protein</fullName>
    </submittedName>
</protein>
<reference evidence="1 2" key="2">
    <citation type="journal article" date="2019" name="G3 (Bethesda)">
        <title>Hybrid Assembly of the Genome of the Entomopathogenic Nematode Steinernema carpocapsae Identifies the X-Chromosome.</title>
        <authorList>
            <person name="Serra L."/>
            <person name="Macchietto M."/>
            <person name="Macias-Munoz A."/>
            <person name="McGill C.J."/>
            <person name="Rodriguez I.M."/>
            <person name="Rodriguez B."/>
            <person name="Murad R."/>
            <person name="Mortazavi A."/>
        </authorList>
    </citation>
    <scope>NUCLEOTIDE SEQUENCE [LARGE SCALE GENOMIC DNA]</scope>
    <source>
        <strain evidence="1 2">ALL</strain>
    </source>
</reference>
<sequence>MDRCLHSVGPQLWFVLEQFFNSRSVKMYATVSHRDTNLFFHTFLLKDLSDVFPEGVGQVEEFSEFLQTTWATESTKAKRRSSMVNVDRNTGLHGQRIS</sequence>
<accession>A0A4U5PGT5</accession>
<keyword evidence="2" id="KW-1185">Reference proteome</keyword>
<name>A0A4U5PGT5_STECR</name>
<proteinExistence type="predicted"/>
<dbReference type="Proteomes" id="UP000298663">
    <property type="component" value="Unassembled WGS sequence"/>
</dbReference>